<reference evidence="2" key="1">
    <citation type="journal article" date="2024" name="Proc. Natl. Acad. Sci. U.S.A.">
        <title>Extraordinary preservation of gene collinearity over three hundred million years revealed in homosporous lycophytes.</title>
        <authorList>
            <person name="Li C."/>
            <person name="Wickell D."/>
            <person name="Kuo L.Y."/>
            <person name="Chen X."/>
            <person name="Nie B."/>
            <person name="Liao X."/>
            <person name="Peng D."/>
            <person name="Ji J."/>
            <person name="Jenkins J."/>
            <person name="Williams M."/>
            <person name="Shu S."/>
            <person name="Plott C."/>
            <person name="Barry K."/>
            <person name="Rajasekar S."/>
            <person name="Grimwood J."/>
            <person name="Han X."/>
            <person name="Sun S."/>
            <person name="Hou Z."/>
            <person name="He W."/>
            <person name="Dai G."/>
            <person name="Sun C."/>
            <person name="Schmutz J."/>
            <person name="Leebens-Mack J.H."/>
            <person name="Li F.W."/>
            <person name="Wang L."/>
        </authorList>
    </citation>
    <scope>NUCLEOTIDE SEQUENCE [LARGE SCALE GENOMIC DNA]</scope>
    <source>
        <strain evidence="2">cv. PW_Plant_1</strain>
    </source>
</reference>
<comment type="caution">
    <text evidence="1">The sequence shown here is derived from an EMBL/GenBank/DDBJ whole genome shotgun (WGS) entry which is preliminary data.</text>
</comment>
<keyword evidence="2" id="KW-1185">Reference proteome</keyword>
<protein>
    <submittedName>
        <fullName evidence="1">Uncharacterized protein</fullName>
    </submittedName>
</protein>
<sequence length="224" mass="25454">MTNPVGLAAVLAITSIILAAFKWKVTPDQVPLWWDINAHPIWWVPRWLGLFLFPVLQFLIPYIIYQLVVRNSNLERHGGESKHAVAHIIGLPALFLFFVQNFVILESATSVSHDFHPHIFAASIALWLLIWLGYNLWYVEPNSAVGILTPWTLSNATIWKNTHDHTGWVFVIFGIILLIFSLAVPKGLVFLIGVLILWLGPYIYVFFYSYFISSADVGSEPLLD</sequence>
<name>A0ACC2CZF3_DIPCM</name>
<proteinExistence type="predicted"/>
<evidence type="ECO:0000313" key="1">
    <source>
        <dbReference type="EMBL" id="KAJ7547392.1"/>
    </source>
</evidence>
<evidence type="ECO:0000313" key="2">
    <source>
        <dbReference type="Proteomes" id="UP001162992"/>
    </source>
</evidence>
<gene>
    <name evidence="1" type="ORF">O6H91_08G083900</name>
</gene>
<accession>A0ACC2CZF3</accession>
<dbReference type="EMBL" id="CM055099">
    <property type="protein sequence ID" value="KAJ7547392.1"/>
    <property type="molecule type" value="Genomic_DNA"/>
</dbReference>
<dbReference type="Proteomes" id="UP001162992">
    <property type="component" value="Chromosome 8"/>
</dbReference>
<organism evidence="1 2">
    <name type="scientific">Diphasiastrum complanatum</name>
    <name type="common">Issler's clubmoss</name>
    <name type="synonym">Lycopodium complanatum</name>
    <dbReference type="NCBI Taxonomy" id="34168"/>
    <lineage>
        <taxon>Eukaryota</taxon>
        <taxon>Viridiplantae</taxon>
        <taxon>Streptophyta</taxon>
        <taxon>Embryophyta</taxon>
        <taxon>Tracheophyta</taxon>
        <taxon>Lycopodiopsida</taxon>
        <taxon>Lycopodiales</taxon>
        <taxon>Lycopodiaceae</taxon>
        <taxon>Lycopodioideae</taxon>
        <taxon>Diphasiastrum</taxon>
    </lineage>
</organism>